<gene>
    <name evidence="18" type="ORF">FH972_020992</name>
</gene>
<dbReference type="InterPro" id="IPR002423">
    <property type="entry name" value="Cpn60/GroEL/TCP-1"/>
</dbReference>
<dbReference type="FunFam" id="3.30.800.10:FF:000005">
    <property type="entry name" value="1-phosphatidylinositol-3-phosphate 5-kinase (Fab1)"/>
    <property type="match status" value="1"/>
</dbReference>
<feature type="compositionally biased region" description="Basic and acidic residues" evidence="15">
    <location>
        <begin position="1561"/>
        <end position="1576"/>
    </location>
</feature>
<feature type="compositionally biased region" description="Low complexity" evidence="15">
    <location>
        <begin position="156"/>
        <end position="178"/>
    </location>
</feature>
<dbReference type="EC" id="2.7.1.150" evidence="2"/>
<dbReference type="InterPro" id="IPR002498">
    <property type="entry name" value="PInositol-4-P-4/5-kinase_core"/>
</dbReference>
<keyword evidence="8" id="KW-0862">Zinc</keyword>
<dbReference type="Gene3D" id="3.30.40.10">
    <property type="entry name" value="Zinc/RING finger domain, C3HC4 (zinc finger)"/>
    <property type="match status" value="1"/>
</dbReference>
<feature type="compositionally biased region" description="Low complexity" evidence="15">
    <location>
        <begin position="109"/>
        <end position="121"/>
    </location>
</feature>
<comment type="catalytic activity">
    <reaction evidence="1">
        <text>a 1,2-diacyl-sn-glycero-3-phospho-(1D-myo-inositol-3-phosphate) + ATP = a 1,2-diacyl-sn-glycero-3-phospho-(1D-myo-inositol-3,5-bisphosphate) + ADP + H(+)</text>
        <dbReference type="Rhea" id="RHEA:13609"/>
        <dbReference type="ChEBI" id="CHEBI:15378"/>
        <dbReference type="ChEBI" id="CHEBI:30616"/>
        <dbReference type="ChEBI" id="CHEBI:57923"/>
        <dbReference type="ChEBI" id="CHEBI:58088"/>
        <dbReference type="ChEBI" id="CHEBI:456216"/>
        <dbReference type="EC" id="2.7.1.150"/>
    </reaction>
</comment>
<dbReference type="OrthoDB" id="158357at2759"/>
<evidence type="ECO:0000313" key="18">
    <source>
        <dbReference type="EMBL" id="KAB8336681.1"/>
    </source>
</evidence>
<dbReference type="InterPro" id="IPR017455">
    <property type="entry name" value="Znf_FYVE-rel"/>
</dbReference>
<feature type="region of interest" description="Disordered" evidence="15">
    <location>
        <begin position="2346"/>
        <end position="2404"/>
    </location>
</feature>
<dbReference type="InterPro" id="IPR013083">
    <property type="entry name" value="Znf_RING/FYVE/PHD"/>
</dbReference>
<dbReference type="PROSITE" id="PS51455">
    <property type="entry name" value="PIPK"/>
    <property type="match status" value="1"/>
</dbReference>
<feature type="region of interest" description="Disordered" evidence="15">
    <location>
        <begin position="1747"/>
        <end position="1792"/>
    </location>
</feature>
<dbReference type="FunFam" id="3.30.810.10:FF:000001">
    <property type="entry name" value="1-phosphatidylinositol 3-phosphate 5-kinase FAB1"/>
    <property type="match status" value="1"/>
</dbReference>
<dbReference type="CDD" id="cd17300">
    <property type="entry name" value="PIPKc_PIKfyve"/>
    <property type="match status" value="1"/>
</dbReference>
<dbReference type="Pfam" id="PF01504">
    <property type="entry name" value="PIP5K"/>
    <property type="match status" value="1"/>
</dbReference>
<evidence type="ECO:0000256" key="4">
    <source>
        <dbReference type="ARBA" id="ARBA00022723"/>
    </source>
</evidence>
<feature type="compositionally biased region" description="Polar residues" evidence="15">
    <location>
        <begin position="1611"/>
        <end position="1620"/>
    </location>
</feature>
<evidence type="ECO:0000256" key="1">
    <source>
        <dbReference type="ARBA" id="ARBA00000768"/>
    </source>
</evidence>
<evidence type="ECO:0000256" key="15">
    <source>
        <dbReference type="SAM" id="MobiDB-lite"/>
    </source>
</evidence>
<evidence type="ECO:0000256" key="5">
    <source>
        <dbReference type="ARBA" id="ARBA00022741"/>
    </source>
</evidence>
<evidence type="ECO:0000256" key="3">
    <source>
        <dbReference type="ARBA" id="ARBA00022679"/>
    </source>
</evidence>
<protein>
    <recommendedName>
        <fullName evidence="2">1-phosphatidylinositol-3-phosphate 5-kinase</fullName>
        <ecNumber evidence="2">2.7.1.150</ecNumber>
    </recommendedName>
    <alternativeName>
        <fullName evidence="12">Phosphatidylinositol 3-phosphate 5-kinase type III</fullName>
    </alternativeName>
    <alternativeName>
        <fullName evidence="11">Type III PIP kinase</fullName>
    </alternativeName>
</protein>
<feature type="compositionally biased region" description="Basic and acidic residues" evidence="15">
    <location>
        <begin position="1782"/>
        <end position="1792"/>
    </location>
</feature>
<evidence type="ECO:0000256" key="10">
    <source>
        <dbReference type="ARBA" id="ARBA00023464"/>
    </source>
</evidence>
<feature type="region of interest" description="Disordered" evidence="15">
    <location>
        <begin position="100"/>
        <end position="223"/>
    </location>
</feature>
<dbReference type="PROSITE" id="PS50178">
    <property type="entry name" value="ZF_FYVE"/>
    <property type="match status" value="1"/>
</dbReference>
<comment type="subunit">
    <text evidence="10">Component of the PI(3,5)P2 regulatory complex at least composed of ATG18, SAC/FIG4, FAB1 and VAC14.</text>
</comment>
<dbReference type="InterPro" id="IPR011011">
    <property type="entry name" value="Znf_FYVE_PHD"/>
</dbReference>
<accession>A0A5N6KN41</accession>
<dbReference type="InterPro" id="IPR027483">
    <property type="entry name" value="PInositol-4-P-4/5-kinase_C_sf"/>
</dbReference>
<dbReference type="PANTHER" id="PTHR45748">
    <property type="entry name" value="1-PHOSPHATIDYLINOSITOL 3-PHOSPHATE 5-KINASE-RELATED"/>
    <property type="match status" value="1"/>
</dbReference>
<feature type="compositionally biased region" description="Basic residues" evidence="15">
    <location>
        <begin position="509"/>
        <end position="522"/>
    </location>
</feature>
<evidence type="ECO:0000256" key="2">
    <source>
        <dbReference type="ARBA" id="ARBA00012009"/>
    </source>
</evidence>
<evidence type="ECO:0000259" key="16">
    <source>
        <dbReference type="PROSITE" id="PS50178"/>
    </source>
</evidence>
<evidence type="ECO:0000256" key="11">
    <source>
        <dbReference type="ARBA" id="ARBA00075294"/>
    </source>
</evidence>
<evidence type="ECO:0000259" key="17">
    <source>
        <dbReference type="PROSITE" id="PS51455"/>
    </source>
</evidence>
<dbReference type="SUPFAM" id="SSF57903">
    <property type="entry name" value="FYVE/PHD zinc finger"/>
    <property type="match status" value="1"/>
</dbReference>
<dbReference type="SUPFAM" id="SSF52029">
    <property type="entry name" value="GroEL apical domain-like"/>
    <property type="match status" value="1"/>
</dbReference>
<name>A0A5N6KN41_9ROSI</name>
<dbReference type="Pfam" id="PF01363">
    <property type="entry name" value="FYVE"/>
    <property type="match status" value="1"/>
</dbReference>
<comment type="caution">
    <text evidence="18">The sequence shown here is derived from an EMBL/GenBank/DDBJ whole genome shotgun (WGS) entry which is preliminary data.</text>
</comment>
<dbReference type="InterPro" id="IPR000306">
    <property type="entry name" value="Znf_FYVE"/>
</dbReference>
<keyword evidence="3 14" id="KW-0808">Transferase</keyword>
<proteinExistence type="predicted"/>
<keyword evidence="6 13" id="KW-0863">Zinc-finger</keyword>
<evidence type="ECO:0000256" key="14">
    <source>
        <dbReference type="PROSITE-ProRule" id="PRU00781"/>
    </source>
</evidence>
<dbReference type="Gene3D" id="3.30.810.10">
    <property type="entry name" value="2-Layer Sandwich"/>
    <property type="match status" value="1"/>
</dbReference>
<evidence type="ECO:0000313" key="19">
    <source>
        <dbReference type="Proteomes" id="UP000327013"/>
    </source>
</evidence>
<feature type="region of interest" description="Disordered" evidence="15">
    <location>
        <begin position="451"/>
        <end position="546"/>
    </location>
</feature>
<evidence type="ECO:0000256" key="13">
    <source>
        <dbReference type="PROSITE-ProRule" id="PRU00091"/>
    </source>
</evidence>
<feature type="compositionally biased region" description="Acidic residues" evidence="15">
    <location>
        <begin position="2384"/>
        <end position="2403"/>
    </location>
</feature>
<feature type="region of interest" description="Disordered" evidence="15">
    <location>
        <begin position="243"/>
        <end position="265"/>
    </location>
</feature>
<dbReference type="SMART" id="SM00330">
    <property type="entry name" value="PIPKc"/>
    <property type="match status" value="1"/>
</dbReference>
<keyword evidence="4" id="KW-0479">Metal-binding</keyword>
<evidence type="ECO:0000256" key="6">
    <source>
        <dbReference type="ARBA" id="ARBA00022771"/>
    </source>
</evidence>
<dbReference type="Gene3D" id="3.30.800.10">
    <property type="entry name" value="Phosphatidylinositol Phosphate Kinase II Beta"/>
    <property type="match status" value="1"/>
</dbReference>
<evidence type="ECO:0000256" key="7">
    <source>
        <dbReference type="ARBA" id="ARBA00022777"/>
    </source>
</evidence>
<evidence type="ECO:0000256" key="8">
    <source>
        <dbReference type="ARBA" id="ARBA00022833"/>
    </source>
</evidence>
<dbReference type="SUPFAM" id="SSF56104">
    <property type="entry name" value="SAICAR synthase-like"/>
    <property type="match status" value="1"/>
</dbReference>
<dbReference type="FunFam" id="3.30.40.10:FF:000283">
    <property type="entry name" value="1-phosphatidylinositol-3-phosphate 5-kinase (Fab1)"/>
    <property type="match status" value="1"/>
</dbReference>
<dbReference type="Gene3D" id="3.50.7.10">
    <property type="entry name" value="GroEL"/>
    <property type="match status" value="1"/>
</dbReference>
<feature type="compositionally biased region" description="Low complexity" evidence="15">
    <location>
        <begin position="484"/>
        <end position="508"/>
    </location>
</feature>
<sequence length="2440" mass="271133">MFSNSSSRPTTPLSSSVFPTGHRPRRGSLASIASRAQLDKDVMSQALDDIHSSASQSATLTTFNDFGPPPTPSSASDERTSAGQLVQQGIGNIYSRFRASKAHTREKSTASTSSLAGSLNSQLEKATPKPHAVLKDDLPSHAAGQHSKKKTHPSQDLSSSADRHLSSSIDSQISIDTIPRPDLGLRTSVDRNITVSDEKSSYPASRASTTKSSPSSHVKHGHRTNSAAADFMHSSSALAELARPDKAVDSVPASPLDLKRSRNQHLASDMPLLSLTEPNNDRRASDVVVPARQLAHHRTESGLAPVSTMQSASAASSVSGSHSPTFSIMDSAAAIIPRPNEPSRNQSQSSVLLHEMRRKVLSRDFWMKDENAKVCFRCGDQFSTFRRKHHCRTCGQIYDAKCTVLTSGKPFGQASKLRVCKTCEAILNGDDSSDYSEDDSASINHVKQLRFSENPEEIRPSTPLSTSAVGALRKAQEMKRRPGSSEALPPLARPSSSRSLKSLSNRPRSSSHRHRRVMHQHMRSLGTSSENGVPFQPSGSGNSALQSFHADSIIDPELAPYMSDEGSSDEEVPSIAAQMSGSGQETTPGGLASLVGAGRRAKHKASQSVLDASQFSRDPDNLSLTSARVGQMRRQMGVRTLSSGSLVGLHGNSPRVIRSQNLLANYGHHITMLRRPSVHGDDDILQESDLKSSEANLGDHDESSVPAAELNKASLDHVKFLLRQFLKDNKIDDTKRWEKTLIPILLRCAEEVDPNINRGDDIDIRHYVKMKKAPGGTPKDSAYVSGVVFTKNLALRGMPRLIKNPRILLVSFPIVYDRHQQHFMSLEPVIAQEREYLRNLTNRIKALKPSVVLVQKQVAGLAVEFLHEAHIAVAFNVKESVLQAISRCTQTRVISSVDRLTMNPEHLGQCQRFEVRTFIEHDVKKPYIFVAGCQRDLGCTILLRGADKKTLSNLKWITEFMCFVVYNLKLETCLMRDEFVAIPSMRPAHEDTVAPQSILEPEDKAFCGKLVSELKTRILSVSPFVKLDEPYLLLRGREQEQQLQRLRKLLDEKTDLDQEESEVPLPKFEMIRHEMLFSGSSNASPQLKDALRAIHEAEYDRTLHRYQALKRRWEAYVQGAIEPFNPLSHQQIVVLFSIVSTPSGDACEGPDLLGLDFYQEHDIENNLEPDVPLGEYIERLCHQSTFPCTAQRCDKSMLDHHRQYVHGDGQLTISLTATPSKIRGMENTILMWSCCRHCDAETQVVPMSRNTWKYSFGKYLELSYWSESMHARAGSCPHDIHKDHTRYFGFKGMAVCIQHEPINIMEVLVPRATVAWKVDKDISMKNDQYQRIEERMTRFLGSVKARIRSIKIESVEPDKSDECKLEIGNMLKRIGEEQDFLRNKLQEKYMTSKHYEIIPLNRAVRAMQEKVAEWDSTFADFERNYFPSETDIRKLAAQQLRRVYLEAQGEDTADNADDSDTMPDAEDLEKAGMDEKAMLSTDTDTSQSQPVDIVSGEVPATIEARAGQEALNANAQQLRDIDAIQRLDLAVPSDSLDQTSPSQISPEHLPRLFTEGSMESTRSDQKISPRPHESFDPGKSSPDAQKRSTTQNTRLIEPGSGPVVSPPLLLRSQTSPSAPSRLQRKTAASDATASDEIVSTAARLKGAATNFGLDKKQTSGRLGMVAALRTGKTAMQSMIPRSIPSKRNDTKVSALAKHFEQMSREFEKERLKERKQRAARNIQARVYPMASYRPIVEVFRDATEAAREREVSLDDHPSDGPENYGSHSAEETTSESTSPRMSMHDSTSKSLDPEHIEGATLVPSFENSDADLTLSEAEPSISGVTQSEDKIDQDALSFSEQLELPIDLPKHDRSSLMKMLTSFWSERSASGWNSLEYPLMASDHIFADSDIVVREDEPSSLVAFALASQDYTSKLQRFRDRAREAESEAFGHGPSIAGKDTDVERTLLGKTATHMKYQFQAESARMQCKVFYAESFDAIRRKCGVEDRFVESLSRCAKWDSKGGKSKSLFLRTLDERFVLKSLSPVETQAFLKFAPDYFDYMSKCLFHNLPSCLAKMLGFYQVVIKNPLTGIEFSYFLQVMENVFYENPSNRLFDLKGSMRNRRVESTGEKDEVLLDENMLDYISHSPIYVRNHSNALLASSITNDTLFCSKQNVMDYSLIVGLYDDRKELMVGIIDYIRTYTWDKKLESWIKDRGTIRNGPLIRAIPEPINIVVRLATSLHRPDRTTNDATNVERIHDRNQPVPVVQPAGPDALHARLMWIQISLGVPGQRDSNQREEGHLDAGLQDEGGVDERVARRELLLGAAGACGVCGARGRQALDGGAEQQEGGEDAAGVQGRVVGQVGEQAAEDERLGGGEEGRADEDEDELRDEDADVLRVKGGDLAEDEAGGPDDGGPDGDEAEVWPSVSDTVKSMLAGFRLSASLDRGMAEDIDVTNKLE</sequence>
<dbReference type="EMBL" id="VIBQ01000009">
    <property type="protein sequence ID" value="KAB8336681.1"/>
    <property type="molecule type" value="Genomic_DNA"/>
</dbReference>
<feature type="domain" description="FYVE-type" evidence="16">
    <location>
        <begin position="369"/>
        <end position="428"/>
    </location>
</feature>
<feature type="region of interest" description="Disordered" evidence="15">
    <location>
        <begin position="1532"/>
        <end position="1634"/>
    </location>
</feature>
<keyword evidence="7 14" id="KW-0418">Kinase</keyword>
<dbReference type="GO" id="GO:0000285">
    <property type="term" value="F:1-phosphatidylinositol-3-phosphate 5-kinase activity"/>
    <property type="evidence" value="ECO:0007669"/>
    <property type="project" value="UniProtKB-EC"/>
</dbReference>
<dbReference type="FunFam" id="3.50.7.10:FF:000007">
    <property type="entry name" value="1-phosphatidylinositol 3-phosphate 5-kinase isoform X1"/>
    <property type="match status" value="1"/>
</dbReference>
<feature type="domain" description="PIPK" evidence="17">
    <location>
        <begin position="1894"/>
        <end position="2225"/>
    </location>
</feature>
<reference evidence="18 19" key="1">
    <citation type="submission" date="2019-06" db="EMBL/GenBank/DDBJ databases">
        <title>A chromosomal-level reference genome of Carpinus fangiana (Coryloideae, Betulaceae).</title>
        <authorList>
            <person name="Yang X."/>
            <person name="Wang Z."/>
            <person name="Zhang L."/>
            <person name="Hao G."/>
            <person name="Liu J."/>
            <person name="Yang Y."/>
        </authorList>
    </citation>
    <scope>NUCLEOTIDE SEQUENCE [LARGE SCALE GENOMIC DNA]</scope>
    <source>
        <strain evidence="18">Cfa_2016G</strain>
        <tissue evidence="18">Leaf</tissue>
    </source>
</reference>
<dbReference type="Pfam" id="PF00118">
    <property type="entry name" value="Cpn60_TCP1"/>
    <property type="match status" value="1"/>
</dbReference>
<feature type="compositionally biased region" description="Low complexity" evidence="15">
    <location>
        <begin position="203"/>
        <end position="216"/>
    </location>
</feature>
<dbReference type="PANTHER" id="PTHR45748:SF7">
    <property type="entry name" value="1-PHOSPHATIDYLINOSITOL 3-PHOSPHATE 5-KINASE-RELATED"/>
    <property type="match status" value="1"/>
</dbReference>
<feature type="compositionally biased region" description="Low complexity" evidence="15">
    <location>
        <begin position="1"/>
        <end position="16"/>
    </location>
</feature>
<keyword evidence="9 14" id="KW-0067">ATP-binding</keyword>
<feature type="compositionally biased region" description="Basic and acidic residues" evidence="15">
    <location>
        <begin position="2350"/>
        <end position="2360"/>
    </location>
</feature>
<dbReference type="InterPro" id="IPR044769">
    <property type="entry name" value="PIKfyve_PIPKc"/>
</dbReference>
<dbReference type="CDD" id="cd03334">
    <property type="entry name" value="Fab1_TCP"/>
    <property type="match status" value="1"/>
</dbReference>
<organism evidence="18 19">
    <name type="scientific">Carpinus fangiana</name>
    <dbReference type="NCBI Taxonomy" id="176857"/>
    <lineage>
        <taxon>Eukaryota</taxon>
        <taxon>Viridiplantae</taxon>
        <taxon>Streptophyta</taxon>
        <taxon>Embryophyta</taxon>
        <taxon>Tracheophyta</taxon>
        <taxon>Spermatophyta</taxon>
        <taxon>Magnoliopsida</taxon>
        <taxon>eudicotyledons</taxon>
        <taxon>Gunneridae</taxon>
        <taxon>Pentapetalae</taxon>
        <taxon>rosids</taxon>
        <taxon>fabids</taxon>
        <taxon>Fagales</taxon>
        <taxon>Betulaceae</taxon>
        <taxon>Carpinus</taxon>
    </lineage>
</organism>
<dbReference type="GO" id="GO:0005524">
    <property type="term" value="F:ATP binding"/>
    <property type="evidence" value="ECO:0007669"/>
    <property type="project" value="UniProtKB-UniRule"/>
</dbReference>
<dbReference type="GO" id="GO:0010008">
    <property type="term" value="C:endosome membrane"/>
    <property type="evidence" value="ECO:0007669"/>
    <property type="project" value="TreeGrafter"/>
</dbReference>
<feature type="region of interest" description="Disordered" evidence="15">
    <location>
        <begin position="1"/>
        <end position="31"/>
    </location>
</feature>
<evidence type="ECO:0000256" key="12">
    <source>
        <dbReference type="ARBA" id="ARBA00077223"/>
    </source>
</evidence>
<dbReference type="GO" id="GO:0046854">
    <property type="term" value="P:phosphatidylinositol phosphate biosynthetic process"/>
    <property type="evidence" value="ECO:0007669"/>
    <property type="project" value="TreeGrafter"/>
</dbReference>
<evidence type="ECO:0000256" key="9">
    <source>
        <dbReference type="ARBA" id="ARBA00022840"/>
    </source>
</evidence>
<feature type="compositionally biased region" description="Acidic residues" evidence="15">
    <location>
        <begin position="2361"/>
        <end position="2374"/>
    </location>
</feature>
<keyword evidence="5 14" id="KW-0547">Nucleotide-binding</keyword>
<feature type="compositionally biased region" description="Basic and acidic residues" evidence="15">
    <location>
        <begin position="1747"/>
        <end position="1759"/>
    </location>
</feature>
<feature type="region of interest" description="Disordered" evidence="15">
    <location>
        <begin position="579"/>
        <end position="599"/>
    </location>
</feature>
<feature type="compositionally biased region" description="Polar residues" evidence="15">
    <location>
        <begin position="525"/>
        <end position="546"/>
    </location>
</feature>
<keyword evidence="19" id="KW-1185">Reference proteome</keyword>
<dbReference type="InterPro" id="IPR027409">
    <property type="entry name" value="GroEL-like_apical_dom_sf"/>
</dbReference>
<dbReference type="Proteomes" id="UP000327013">
    <property type="component" value="Unassembled WGS sequence"/>
</dbReference>
<dbReference type="GO" id="GO:0008270">
    <property type="term" value="F:zinc ion binding"/>
    <property type="evidence" value="ECO:0007669"/>
    <property type="project" value="UniProtKB-KW"/>
</dbReference>
<feature type="region of interest" description="Disordered" evidence="15">
    <location>
        <begin position="60"/>
        <end position="84"/>
    </location>
</feature>
<dbReference type="InterPro" id="IPR027484">
    <property type="entry name" value="PInositol-4-P-5-kinase_N"/>
</dbReference>
<dbReference type="SMART" id="SM00064">
    <property type="entry name" value="FYVE"/>
    <property type="match status" value="1"/>
</dbReference>
<feature type="compositionally biased region" description="Polar residues" evidence="15">
    <location>
        <begin position="1535"/>
        <end position="1545"/>
    </location>
</feature>